<proteinExistence type="predicted"/>
<name>A0A380WDI7_AFIFE</name>
<accession>A0A380WDI7</accession>
<evidence type="ECO:0000313" key="2">
    <source>
        <dbReference type="Proteomes" id="UP000254343"/>
    </source>
</evidence>
<reference evidence="1 2" key="1">
    <citation type="submission" date="2018-06" db="EMBL/GenBank/DDBJ databases">
        <authorList>
            <consortium name="Pathogen Informatics"/>
            <person name="Doyle S."/>
        </authorList>
    </citation>
    <scope>NUCLEOTIDE SEQUENCE [LARGE SCALE GENOMIC DNA]</scope>
    <source>
        <strain evidence="1 2">NCTC12722</strain>
    </source>
</reference>
<dbReference type="Proteomes" id="UP000254343">
    <property type="component" value="Unassembled WGS sequence"/>
</dbReference>
<sequence>MWENNTERASRSARLNVAKYLSLQVFNARQMSEIAQDRGRFQPQCEKGTGKAEAYG</sequence>
<gene>
    <name evidence="1" type="ORF">NCTC12722_03970</name>
</gene>
<dbReference type="AlphaFoldDB" id="A0A380WDI7"/>
<evidence type="ECO:0000313" key="1">
    <source>
        <dbReference type="EMBL" id="SUU86739.1"/>
    </source>
</evidence>
<organism evidence="1 2">
    <name type="scientific">Afipia felis</name>
    <name type="common">Cat scratch disease bacillus</name>
    <dbReference type="NCBI Taxonomy" id="1035"/>
    <lineage>
        <taxon>Bacteria</taxon>
        <taxon>Pseudomonadati</taxon>
        <taxon>Pseudomonadota</taxon>
        <taxon>Alphaproteobacteria</taxon>
        <taxon>Hyphomicrobiales</taxon>
        <taxon>Nitrobacteraceae</taxon>
        <taxon>Afipia</taxon>
    </lineage>
</organism>
<protein>
    <submittedName>
        <fullName evidence="1">Uncharacterized protein</fullName>
    </submittedName>
</protein>
<dbReference type="EMBL" id="UIGB01000001">
    <property type="protein sequence ID" value="SUU86739.1"/>
    <property type="molecule type" value="Genomic_DNA"/>
</dbReference>